<name>A0A136LW12_9BACT</name>
<evidence type="ECO:0000313" key="2">
    <source>
        <dbReference type="EMBL" id="KXK25835.1"/>
    </source>
</evidence>
<dbReference type="Proteomes" id="UP000070457">
    <property type="component" value="Unassembled WGS sequence"/>
</dbReference>
<gene>
    <name evidence="2" type="ORF">TR69_WS6001001441</name>
</gene>
<dbReference type="STRING" id="1617426.TR69_WS6001001441"/>
<dbReference type="PANTHER" id="PTHR12788:SF10">
    <property type="entry name" value="PROTEIN-TYROSINE SULFOTRANSFERASE"/>
    <property type="match status" value="1"/>
</dbReference>
<dbReference type="Pfam" id="PF13469">
    <property type="entry name" value="Sulfotransfer_3"/>
    <property type="match status" value="1"/>
</dbReference>
<keyword evidence="1 2" id="KW-0808">Transferase</keyword>
<dbReference type="InterPro" id="IPR026634">
    <property type="entry name" value="TPST-like"/>
</dbReference>
<accession>A0A136LW12</accession>
<proteinExistence type="predicted"/>
<dbReference type="PATRIC" id="fig|1617426.3.peg.1420"/>
<dbReference type="GO" id="GO:0008476">
    <property type="term" value="F:protein-tyrosine sulfotransferase activity"/>
    <property type="evidence" value="ECO:0007669"/>
    <property type="project" value="InterPro"/>
</dbReference>
<dbReference type="InterPro" id="IPR027417">
    <property type="entry name" value="P-loop_NTPase"/>
</dbReference>
<comment type="caution">
    <text evidence="2">The sequence shown here is derived from an EMBL/GenBank/DDBJ whole genome shotgun (WGS) entry which is preliminary data.</text>
</comment>
<dbReference type="SUPFAM" id="SSF52540">
    <property type="entry name" value="P-loop containing nucleoside triphosphate hydrolases"/>
    <property type="match status" value="1"/>
</dbReference>
<organism evidence="2 3">
    <name type="scientific">candidate division WS6 bacterium OLB20</name>
    <dbReference type="NCBI Taxonomy" id="1617426"/>
    <lineage>
        <taxon>Bacteria</taxon>
        <taxon>Candidatus Dojkabacteria</taxon>
    </lineage>
</organism>
<sequence length="384" mass="44112">MKQAQPALPPVFIIGAERSGTTLLRLMLNAHPDLAIPPESLFVDELYRTFSGKDLTRQDIPVIVDAMFADLKFPDWGLDRAEVTEALGQLSTLDLSSVAAVPYRLYAKRNKAKFWGDKNPYYSLRTDMLRELFPDALFVHLKRDGRDNVISLLEVNWDFGPKSVADATIRWRDYIVAAHNAAQEHPDSFIELSYEDLVSQPEAEIKRICKFLGLGFDPAMLEFHKENEGGKLIPDSQKRFQESTFKPVNTSRLGRGLSKMSASDVFTFQALSVDTLLANGYEFLDPVTRKPADAAANYAQYRTAGLVLEMESELKRQLADMLDERTEQMRQEKEIAVKRQNEFITKELERMHNLMKDYVAERTSFKHKIDYALSRLIPWRRKRR</sequence>
<evidence type="ECO:0000313" key="3">
    <source>
        <dbReference type="Proteomes" id="UP000070457"/>
    </source>
</evidence>
<evidence type="ECO:0000256" key="1">
    <source>
        <dbReference type="ARBA" id="ARBA00022679"/>
    </source>
</evidence>
<dbReference type="EMBL" id="JYNZ01000006">
    <property type="protein sequence ID" value="KXK25835.1"/>
    <property type="molecule type" value="Genomic_DNA"/>
</dbReference>
<dbReference type="PANTHER" id="PTHR12788">
    <property type="entry name" value="PROTEIN-TYROSINE SULFOTRANSFERASE 2"/>
    <property type="match status" value="1"/>
</dbReference>
<dbReference type="Gene3D" id="3.40.50.300">
    <property type="entry name" value="P-loop containing nucleotide triphosphate hydrolases"/>
    <property type="match status" value="1"/>
</dbReference>
<protein>
    <submittedName>
        <fullName evidence="2">Sulfotransferase domain protein</fullName>
    </submittedName>
</protein>
<dbReference type="AlphaFoldDB" id="A0A136LW12"/>
<reference evidence="2 3" key="1">
    <citation type="submission" date="2015-02" db="EMBL/GenBank/DDBJ databases">
        <title>Improved understanding of the partial-nitritation anammox process through 23 genomes representing the majority of the microbial community.</title>
        <authorList>
            <person name="Speth D.R."/>
            <person name="In T Zandt M."/>
            <person name="Guerrero Cruz S."/>
            <person name="Jetten M.S."/>
            <person name="Dutilh B.E."/>
        </authorList>
    </citation>
    <scope>NUCLEOTIDE SEQUENCE [LARGE SCALE GENOMIC DNA]</scope>
    <source>
        <strain evidence="2">OLB20</strain>
    </source>
</reference>